<dbReference type="Proteomes" id="UP001187531">
    <property type="component" value="Unassembled WGS sequence"/>
</dbReference>
<keyword evidence="4" id="KW-1015">Disulfide bond</keyword>
<evidence type="ECO:0000259" key="8">
    <source>
        <dbReference type="PROSITE" id="PS50940"/>
    </source>
</evidence>
<dbReference type="SUPFAM" id="SSF57625">
    <property type="entry name" value="Invertebrate chitin-binding proteins"/>
    <property type="match status" value="3"/>
</dbReference>
<keyword evidence="3" id="KW-0677">Repeat</keyword>
<feature type="signal peptide" evidence="7">
    <location>
        <begin position="1"/>
        <end position="16"/>
    </location>
</feature>
<gene>
    <name evidence="9" type="ORF">QYM36_007667</name>
</gene>
<feature type="domain" description="Chitin-binding type-2" evidence="8">
    <location>
        <begin position="149"/>
        <end position="215"/>
    </location>
</feature>
<proteinExistence type="predicted"/>
<dbReference type="InterPro" id="IPR051940">
    <property type="entry name" value="Chitin_bind-dev_reg"/>
</dbReference>
<name>A0AA88IGM5_ARTSF</name>
<sequence>MAKLFVISVLVASAYGQFNCPLEDGYFGHDTSCDKYWRCEDGKAELKVCGNGLAFDDTDKKHQKENCDYLHNVDCGERDELEPAVGTKNCPRLYGIFADELRCDVFWSCWNGEANRYQCAPGLAYDREARVCMWADQVPECKVEEVGNGFQCPADAPAAGSFTRHAHPEDCRKYYVCLDGSPREYGCPVGTVFKIGDDDSSGFCADPEEVEGCEDYYGELDLKTLKKSDLLSGLNQNGGTTRKPLLRNSAASMSF</sequence>
<keyword evidence="1" id="KW-0147">Chitin-binding</keyword>
<dbReference type="EMBL" id="JAVRJZ010000001">
    <property type="protein sequence ID" value="KAK2726894.1"/>
    <property type="molecule type" value="Genomic_DNA"/>
</dbReference>
<dbReference type="Pfam" id="PF01607">
    <property type="entry name" value="CBM_14"/>
    <property type="match status" value="3"/>
</dbReference>
<dbReference type="Gene3D" id="2.170.140.10">
    <property type="entry name" value="Chitin binding domain"/>
    <property type="match status" value="3"/>
</dbReference>
<evidence type="ECO:0000256" key="3">
    <source>
        <dbReference type="ARBA" id="ARBA00022737"/>
    </source>
</evidence>
<dbReference type="InterPro" id="IPR002557">
    <property type="entry name" value="Chitin-bd_dom"/>
</dbReference>
<evidence type="ECO:0000256" key="6">
    <source>
        <dbReference type="SAM" id="MobiDB-lite"/>
    </source>
</evidence>
<organism evidence="9 10">
    <name type="scientific">Artemia franciscana</name>
    <name type="common">Brine shrimp</name>
    <name type="synonym">Artemia sanfranciscana</name>
    <dbReference type="NCBI Taxonomy" id="6661"/>
    <lineage>
        <taxon>Eukaryota</taxon>
        <taxon>Metazoa</taxon>
        <taxon>Ecdysozoa</taxon>
        <taxon>Arthropoda</taxon>
        <taxon>Crustacea</taxon>
        <taxon>Branchiopoda</taxon>
        <taxon>Anostraca</taxon>
        <taxon>Artemiidae</taxon>
        <taxon>Artemia</taxon>
    </lineage>
</organism>
<evidence type="ECO:0000256" key="7">
    <source>
        <dbReference type="SAM" id="SignalP"/>
    </source>
</evidence>
<keyword evidence="10" id="KW-1185">Reference proteome</keyword>
<reference evidence="9" key="1">
    <citation type="submission" date="2023-07" db="EMBL/GenBank/DDBJ databases">
        <title>Chromosome-level genome assembly of Artemia franciscana.</title>
        <authorList>
            <person name="Jo E."/>
        </authorList>
    </citation>
    <scope>NUCLEOTIDE SEQUENCE</scope>
    <source>
        <tissue evidence="9">Whole body</tissue>
    </source>
</reference>
<feature type="domain" description="Chitin-binding type-2" evidence="8">
    <location>
        <begin position="87"/>
        <end position="143"/>
    </location>
</feature>
<dbReference type="PROSITE" id="PS50940">
    <property type="entry name" value="CHIT_BIND_II"/>
    <property type="match status" value="3"/>
</dbReference>
<feature type="domain" description="Chitin-binding type-2" evidence="8">
    <location>
        <begin position="17"/>
        <end position="77"/>
    </location>
</feature>
<feature type="chain" id="PRO_5041714396" description="Chitin-binding type-2 domain-containing protein" evidence="7">
    <location>
        <begin position="17"/>
        <end position="255"/>
    </location>
</feature>
<evidence type="ECO:0000313" key="10">
    <source>
        <dbReference type="Proteomes" id="UP001187531"/>
    </source>
</evidence>
<evidence type="ECO:0000313" key="9">
    <source>
        <dbReference type="EMBL" id="KAK2726894.1"/>
    </source>
</evidence>
<evidence type="ECO:0000256" key="5">
    <source>
        <dbReference type="ARBA" id="ARBA00023180"/>
    </source>
</evidence>
<keyword evidence="5" id="KW-0325">Glycoprotein</keyword>
<protein>
    <recommendedName>
        <fullName evidence="8">Chitin-binding type-2 domain-containing protein</fullName>
    </recommendedName>
</protein>
<evidence type="ECO:0000256" key="2">
    <source>
        <dbReference type="ARBA" id="ARBA00022729"/>
    </source>
</evidence>
<comment type="caution">
    <text evidence="9">The sequence shown here is derived from an EMBL/GenBank/DDBJ whole genome shotgun (WGS) entry which is preliminary data.</text>
</comment>
<dbReference type="PANTHER" id="PTHR23301">
    <property type="entry name" value="CHITIN BINDING PERITROPHIN-A"/>
    <property type="match status" value="1"/>
</dbReference>
<dbReference type="GO" id="GO:0008061">
    <property type="term" value="F:chitin binding"/>
    <property type="evidence" value="ECO:0007669"/>
    <property type="project" value="UniProtKB-KW"/>
</dbReference>
<feature type="region of interest" description="Disordered" evidence="6">
    <location>
        <begin position="233"/>
        <end position="255"/>
    </location>
</feature>
<dbReference type="InterPro" id="IPR036508">
    <property type="entry name" value="Chitin-bd_dom_sf"/>
</dbReference>
<keyword evidence="2 7" id="KW-0732">Signal</keyword>
<dbReference type="PANTHER" id="PTHR23301:SF100">
    <property type="entry name" value="GASP, ISOFORM A"/>
    <property type="match status" value="1"/>
</dbReference>
<accession>A0AA88IGM5</accession>
<evidence type="ECO:0000256" key="1">
    <source>
        <dbReference type="ARBA" id="ARBA00022669"/>
    </source>
</evidence>
<evidence type="ECO:0000256" key="4">
    <source>
        <dbReference type="ARBA" id="ARBA00023157"/>
    </source>
</evidence>
<dbReference type="SMART" id="SM00494">
    <property type="entry name" value="ChtBD2"/>
    <property type="match status" value="3"/>
</dbReference>
<dbReference type="GO" id="GO:0005576">
    <property type="term" value="C:extracellular region"/>
    <property type="evidence" value="ECO:0007669"/>
    <property type="project" value="InterPro"/>
</dbReference>
<dbReference type="AlphaFoldDB" id="A0AA88IGM5"/>